<feature type="transmembrane region" description="Helical" evidence="1">
    <location>
        <begin position="12"/>
        <end position="43"/>
    </location>
</feature>
<evidence type="ECO:0000313" key="3">
    <source>
        <dbReference type="Proteomes" id="UP001486888"/>
    </source>
</evidence>
<proteinExistence type="predicted"/>
<keyword evidence="1" id="KW-0472">Membrane</keyword>
<sequence>MDKLRWGLVIGLVAGLLIAFGSFTQFIVVAFFVLIGGVVGWFLQTRVDWERVFISRRR</sequence>
<dbReference type="Proteomes" id="UP001486888">
    <property type="component" value="Chromosome"/>
</dbReference>
<protein>
    <recommendedName>
        <fullName evidence="4">DUF2273 domain-containing protein</fullName>
    </recommendedName>
</protein>
<keyword evidence="1" id="KW-1133">Transmembrane helix</keyword>
<name>A0AAU6WCV0_9MICC</name>
<organism evidence="2 3">
    <name type="scientific">Glutamicibacter ectropisis</name>
    <dbReference type="NCBI Taxonomy" id="3046593"/>
    <lineage>
        <taxon>Bacteria</taxon>
        <taxon>Bacillati</taxon>
        <taxon>Actinomycetota</taxon>
        <taxon>Actinomycetes</taxon>
        <taxon>Micrococcales</taxon>
        <taxon>Micrococcaceae</taxon>
        <taxon>Glutamicibacter</taxon>
    </lineage>
</organism>
<accession>A0AAU6WCV0</accession>
<keyword evidence="1" id="KW-0812">Transmembrane</keyword>
<dbReference type="AlphaFoldDB" id="A0AAU6WCV0"/>
<evidence type="ECO:0008006" key="4">
    <source>
        <dbReference type="Google" id="ProtNLM"/>
    </source>
</evidence>
<reference evidence="2 3" key="1">
    <citation type="submission" date="2023-05" db="EMBL/GenBank/DDBJ databases">
        <title>Glutamicibacter sp. B1, complete genome.</title>
        <authorList>
            <person name="Long Y.H."/>
            <person name="Fang T."/>
            <person name="Li X.Y."/>
        </authorList>
    </citation>
    <scope>NUCLEOTIDE SEQUENCE [LARGE SCALE GENOMIC DNA]</scope>
    <source>
        <strain evidence="2 3">B1</strain>
    </source>
</reference>
<dbReference type="EMBL" id="CP125942">
    <property type="protein sequence ID" value="XAO45825.1"/>
    <property type="molecule type" value="Genomic_DNA"/>
</dbReference>
<keyword evidence="3" id="KW-1185">Reference proteome</keyword>
<dbReference type="KEGG" id="gey:QMQ05_16060"/>
<evidence type="ECO:0000313" key="2">
    <source>
        <dbReference type="EMBL" id="XAO45825.1"/>
    </source>
</evidence>
<dbReference type="RefSeq" id="WP_345471676.1">
    <property type="nucleotide sequence ID" value="NZ_CP125942.1"/>
</dbReference>
<evidence type="ECO:0000256" key="1">
    <source>
        <dbReference type="SAM" id="Phobius"/>
    </source>
</evidence>
<gene>
    <name evidence="2" type="ORF">QMQ05_16060</name>
</gene>